<dbReference type="AlphaFoldDB" id="A0A221M976"/>
<organism evidence="2 3">
    <name type="scientific">Virgibacillus necropolis</name>
    <dbReference type="NCBI Taxonomy" id="163877"/>
    <lineage>
        <taxon>Bacteria</taxon>
        <taxon>Bacillati</taxon>
        <taxon>Bacillota</taxon>
        <taxon>Bacilli</taxon>
        <taxon>Bacillales</taxon>
        <taxon>Bacillaceae</taxon>
        <taxon>Virgibacillus</taxon>
    </lineage>
</organism>
<proteinExistence type="inferred from homology"/>
<comment type="similarity">
    <text evidence="1">Belongs to the ROK (NagC/XylR) family.</text>
</comment>
<evidence type="ECO:0000256" key="1">
    <source>
        <dbReference type="ARBA" id="ARBA00006479"/>
    </source>
</evidence>
<dbReference type="InterPro" id="IPR043129">
    <property type="entry name" value="ATPase_NBD"/>
</dbReference>
<dbReference type="Gene3D" id="3.30.420.40">
    <property type="match status" value="2"/>
</dbReference>
<gene>
    <name evidence="2" type="ORF">CFK40_03750</name>
</gene>
<evidence type="ECO:0008006" key="4">
    <source>
        <dbReference type="Google" id="ProtNLM"/>
    </source>
</evidence>
<dbReference type="PANTHER" id="PTHR18964:SF149">
    <property type="entry name" value="BIFUNCTIONAL UDP-N-ACETYLGLUCOSAMINE 2-EPIMERASE_N-ACETYLMANNOSAMINE KINASE"/>
    <property type="match status" value="1"/>
</dbReference>
<dbReference type="Proteomes" id="UP000204391">
    <property type="component" value="Chromosome"/>
</dbReference>
<sequence length="271" mass="29992">MTGVCVGFPGLINHKDGNVIKSSQLVWEDVPLLRILEEQLAFSVLIDNELNLRAYAEGFLPKIKHHSMAVIGFGSGVGSALMIGDQIHKGYLNSAGEIGHTIVDTNGILCTCGNFGCLQTYIAESFLVQEASKKSNAQSLHKIISATEKGYKWAENILSRAITYASITVNSCVCMYNPERVILTGEMIEQFLHVRDRILQESRNKIWSPLSDSTSIEVSQLGEKGVVLGASMYSQREYINHLSTEKGWFNRITPISGFQKSRNRIVGGMMF</sequence>
<dbReference type="KEGG" id="vne:CFK40_03750"/>
<evidence type="ECO:0000313" key="3">
    <source>
        <dbReference type="Proteomes" id="UP000204391"/>
    </source>
</evidence>
<name>A0A221M976_9BACI</name>
<dbReference type="OrthoDB" id="9796533at2"/>
<protein>
    <recommendedName>
        <fullName evidence="4">ROK family protein</fullName>
    </recommendedName>
</protein>
<dbReference type="EMBL" id="CP022437">
    <property type="protein sequence ID" value="ASN04182.1"/>
    <property type="molecule type" value="Genomic_DNA"/>
</dbReference>
<dbReference type="InterPro" id="IPR000600">
    <property type="entry name" value="ROK"/>
</dbReference>
<dbReference type="Pfam" id="PF00480">
    <property type="entry name" value="ROK"/>
    <property type="match status" value="1"/>
</dbReference>
<accession>A0A221M976</accession>
<evidence type="ECO:0000313" key="2">
    <source>
        <dbReference type="EMBL" id="ASN04182.1"/>
    </source>
</evidence>
<reference evidence="2 3" key="1">
    <citation type="journal article" date="2003" name="Int. J. Syst. Evol. Microbiol.">
        <title>Virgibacillus carmonensis sp. nov., Virgibacillus necropolis sp. nov. and Virgibacillus picturae sp. nov., three novel species isolated from deteriorated mural paintings, transfer of the species of the genus salibacillus to Virgibacillus, as Virgibacillus marismortui comb. nov. and Virgibacillus salexigens comb. nov., and emended description of the genus Virgibacillus.</title>
        <authorList>
            <person name="Heyrman J."/>
            <person name="Logan N.A."/>
            <person name="Busse H.J."/>
            <person name="Balcaen A."/>
            <person name="Lebbe L."/>
            <person name="Rodriguez-Diaz M."/>
            <person name="Swings J."/>
            <person name="De Vos P."/>
        </authorList>
    </citation>
    <scope>NUCLEOTIDE SEQUENCE [LARGE SCALE GENOMIC DNA]</scope>
    <source>
        <strain evidence="2 3">LMG 19488</strain>
    </source>
</reference>
<keyword evidence="3" id="KW-1185">Reference proteome</keyword>
<dbReference type="PANTHER" id="PTHR18964">
    <property type="entry name" value="ROK (REPRESSOR, ORF, KINASE) FAMILY"/>
    <property type="match status" value="1"/>
</dbReference>
<dbReference type="SUPFAM" id="SSF53067">
    <property type="entry name" value="Actin-like ATPase domain"/>
    <property type="match status" value="2"/>
</dbReference>